<gene>
    <name evidence="1" type="ORF">Tci_855624</name>
</gene>
<organism evidence="1">
    <name type="scientific">Tanacetum cinerariifolium</name>
    <name type="common">Dalmatian daisy</name>
    <name type="synonym">Chrysanthemum cinerariifolium</name>
    <dbReference type="NCBI Taxonomy" id="118510"/>
    <lineage>
        <taxon>Eukaryota</taxon>
        <taxon>Viridiplantae</taxon>
        <taxon>Streptophyta</taxon>
        <taxon>Embryophyta</taxon>
        <taxon>Tracheophyta</taxon>
        <taxon>Spermatophyta</taxon>
        <taxon>Magnoliopsida</taxon>
        <taxon>eudicotyledons</taxon>
        <taxon>Gunneridae</taxon>
        <taxon>Pentapetalae</taxon>
        <taxon>asterids</taxon>
        <taxon>campanulids</taxon>
        <taxon>Asterales</taxon>
        <taxon>Asteraceae</taxon>
        <taxon>Asteroideae</taxon>
        <taxon>Anthemideae</taxon>
        <taxon>Anthemidinae</taxon>
        <taxon>Tanacetum</taxon>
    </lineage>
</organism>
<evidence type="ECO:0000313" key="1">
    <source>
        <dbReference type="EMBL" id="GFC83654.1"/>
    </source>
</evidence>
<dbReference type="Gene3D" id="3.30.450.20">
    <property type="entry name" value="PAS domain"/>
    <property type="match status" value="1"/>
</dbReference>
<dbReference type="EMBL" id="BKCJ011090587">
    <property type="protein sequence ID" value="GFC83654.1"/>
    <property type="molecule type" value="Genomic_DNA"/>
</dbReference>
<feature type="non-terminal residue" evidence="1">
    <location>
        <position position="188"/>
    </location>
</feature>
<reference evidence="1" key="1">
    <citation type="journal article" date="2019" name="Sci. Rep.">
        <title>Draft genome of Tanacetum cinerariifolium, the natural source of mosquito coil.</title>
        <authorList>
            <person name="Yamashiro T."/>
            <person name="Shiraishi A."/>
            <person name="Satake H."/>
            <person name="Nakayama K."/>
        </authorList>
    </citation>
    <scope>NUCLEOTIDE SEQUENCE</scope>
</reference>
<proteinExistence type="predicted"/>
<comment type="caution">
    <text evidence="1">The sequence shown here is derived from an EMBL/GenBank/DDBJ whole genome shotgun (WGS) entry which is preliminary data.</text>
</comment>
<name>A0A699RLI0_TANCI</name>
<evidence type="ECO:0008006" key="2">
    <source>
        <dbReference type="Google" id="ProtNLM"/>
    </source>
</evidence>
<dbReference type="AlphaFoldDB" id="A0A699RLI0"/>
<protein>
    <recommendedName>
        <fullName evidence="2">PAS fold-4 domain-containing protein</fullName>
    </recommendedName>
</protein>
<accession>A0A699RLI0</accession>
<sequence length="188" mass="20249">MSVHTSGRVPRAVVVKAKRPSESVVAPSKVVFRNTFTPGSGRPAPSSTVPLRRVGPTAAGATRGVAGASWAAALIFASAMLSSTPAIDYQHLFRAIPAALLLMAPDATILDNTDEHVAVSLKARDEIVGRPLFEAFPVHLEPHTMPLIRYDLERPAEQGGGFEELYWQATHYPVLDAAGQLQYILQRT</sequence>